<proteinExistence type="predicted"/>
<accession>A0A0E9X8D3</accession>
<protein>
    <submittedName>
        <fullName evidence="1">Uncharacterized protein</fullName>
    </submittedName>
</protein>
<evidence type="ECO:0000313" key="1">
    <source>
        <dbReference type="EMBL" id="JAH98115.1"/>
    </source>
</evidence>
<reference evidence="1" key="2">
    <citation type="journal article" date="2015" name="Fish Shellfish Immunol.">
        <title>Early steps in the European eel (Anguilla anguilla)-Vibrio vulnificus interaction in the gills: Role of the RtxA13 toxin.</title>
        <authorList>
            <person name="Callol A."/>
            <person name="Pajuelo D."/>
            <person name="Ebbesson L."/>
            <person name="Teles M."/>
            <person name="MacKenzie S."/>
            <person name="Amaro C."/>
        </authorList>
    </citation>
    <scope>NUCLEOTIDE SEQUENCE</scope>
</reference>
<sequence length="81" mass="9418">MAERLWTGVGYCLKIFNTDTKTDTFNSIQYLHDTFFDTLYYENLIGLSANYFSINDYTASTIIHWTVTHCVILVLYSSTLK</sequence>
<dbReference type="EMBL" id="GBXM01010462">
    <property type="protein sequence ID" value="JAH98115.1"/>
    <property type="molecule type" value="Transcribed_RNA"/>
</dbReference>
<organism evidence="1">
    <name type="scientific">Anguilla anguilla</name>
    <name type="common">European freshwater eel</name>
    <name type="synonym">Muraena anguilla</name>
    <dbReference type="NCBI Taxonomy" id="7936"/>
    <lineage>
        <taxon>Eukaryota</taxon>
        <taxon>Metazoa</taxon>
        <taxon>Chordata</taxon>
        <taxon>Craniata</taxon>
        <taxon>Vertebrata</taxon>
        <taxon>Euteleostomi</taxon>
        <taxon>Actinopterygii</taxon>
        <taxon>Neopterygii</taxon>
        <taxon>Teleostei</taxon>
        <taxon>Anguilliformes</taxon>
        <taxon>Anguillidae</taxon>
        <taxon>Anguilla</taxon>
    </lineage>
</organism>
<name>A0A0E9X8D3_ANGAN</name>
<reference evidence="1" key="1">
    <citation type="submission" date="2014-11" db="EMBL/GenBank/DDBJ databases">
        <authorList>
            <person name="Amaro Gonzalez C."/>
        </authorList>
    </citation>
    <scope>NUCLEOTIDE SEQUENCE</scope>
</reference>
<dbReference type="AlphaFoldDB" id="A0A0E9X8D3"/>